<comment type="caution">
    <text evidence="1">The sequence shown here is derived from an EMBL/GenBank/DDBJ whole genome shotgun (WGS) entry which is preliminary data.</text>
</comment>
<name>A0A151CJ49_9BACT</name>
<organism evidence="1 2">
    <name type="scientific">Sulfurovum riftiae</name>
    <dbReference type="NCBI Taxonomy" id="1630136"/>
    <lineage>
        <taxon>Bacteria</taxon>
        <taxon>Pseudomonadati</taxon>
        <taxon>Campylobacterota</taxon>
        <taxon>Epsilonproteobacteria</taxon>
        <taxon>Campylobacterales</taxon>
        <taxon>Sulfurovaceae</taxon>
        <taxon>Sulfurovum</taxon>
    </lineage>
</organism>
<accession>A0A151CJ49</accession>
<evidence type="ECO:0000313" key="1">
    <source>
        <dbReference type="EMBL" id="KYJ87555.1"/>
    </source>
</evidence>
<dbReference type="EMBL" id="LNKT01000001">
    <property type="protein sequence ID" value="KYJ87555.1"/>
    <property type="molecule type" value="Genomic_DNA"/>
</dbReference>
<reference evidence="1 2" key="1">
    <citation type="submission" date="2015-11" db="EMBL/GenBank/DDBJ databases">
        <title>Draft genome of Sulfurovum riftiae 1812E, a member of the Epsilonproteobacteria isolated from the tube of the deep-sea hydrothermal vent tubewom Riftia pachyptila.</title>
        <authorList>
            <person name="Vetriani C."/>
            <person name="Giovannelli D."/>
        </authorList>
    </citation>
    <scope>NUCLEOTIDE SEQUENCE [LARGE SCALE GENOMIC DNA]</scope>
    <source>
        <strain evidence="1 2">1812E</strain>
    </source>
</reference>
<dbReference type="AlphaFoldDB" id="A0A151CJ49"/>
<dbReference type="OrthoDB" id="9837302at2"/>
<gene>
    <name evidence="1" type="ORF">AS592_10660</name>
</gene>
<keyword evidence="2" id="KW-1185">Reference proteome</keyword>
<protein>
    <submittedName>
        <fullName evidence="1">Uncharacterized protein</fullName>
    </submittedName>
</protein>
<sequence length="134" mass="15715">MTARMDGSFIDYVDFIDVAVEAFETAPRKLFEKMMRLILNKFHDQEIELQRLSLEMDDMHVLPVDDLDEFYDTVLDAVDNIKLFKKKLEAIEAKDPLFAELHDEADKLHSALVSYMDRMGQLEVRIMQEEQRSA</sequence>
<dbReference type="STRING" id="1630136.AS592_10660"/>
<evidence type="ECO:0000313" key="2">
    <source>
        <dbReference type="Proteomes" id="UP000075359"/>
    </source>
</evidence>
<dbReference type="RefSeq" id="WP_067328484.1">
    <property type="nucleotide sequence ID" value="NZ_LNKT01000001.1"/>
</dbReference>
<dbReference type="Proteomes" id="UP000075359">
    <property type="component" value="Unassembled WGS sequence"/>
</dbReference>
<proteinExistence type="predicted"/>